<evidence type="ECO:0000313" key="3">
    <source>
        <dbReference type="EMBL" id="CAE7778164.1"/>
    </source>
</evidence>
<dbReference type="InterPro" id="IPR036869">
    <property type="entry name" value="J_dom_sf"/>
</dbReference>
<proteinExistence type="predicted"/>
<feature type="domain" description="J" evidence="2">
    <location>
        <begin position="229"/>
        <end position="290"/>
    </location>
</feature>
<feature type="compositionally biased region" description="Acidic residues" evidence="1">
    <location>
        <begin position="189"/>
        <end position="198"/>
    </location>
</feature>
<dbReference type="InterPro" id="IPR018253">
    <property type="entry name" value="DnaJ_domain_CS"/>
</dbReference>
<feature type="region of interest" description="Disordered" evidence="1">
    <location>
        <begin position="1"/>
        <end position="70"/>
    </location>
</feature>
<dbReference type="InterPro" id="IPR001623">
    <property type="entry name" value="DnaJ_domain"/>
</dbReference>
<evidence type="ECO:0000259" key="2">
    <source>
        <dbReference type="PROSITE" id="PS50076"/>
    </source>
</evidence>
<dbReference type="AlphaFoldDB" id="A0A812YEG6"/>
<protein>
    <submittedName>
        <fullName evidence="3">DNAJ1 protein</fullName>
    </submittedName>
</protein>
<feature type="region of interest" description="Disordered" evidence="1">
    <location>
        <begin position="173"/>
        <end position="224"/>
    </location>
</feature>
<comment type="caution">
    <text evidence="3">The sequence shown here is derived from an EMBL/GenBank/DDBJ whole genome shotgun (WGS) entry which is preliminary data.</text>
</comment>
<name>A0A812YEG6_9DINO</name>
<gene>
    <name evidence="3" type="primary">DNAJ1</name>
    <name evidence="3" type="ORF">SNEC2469_LOCUS22789</name>
</gene>
<feature type="compositionally biased region" description="Basic and acidic residues" evidence="1">
    <location>
        <begin position="57"/>
        <end position="70"/>
    </location>
</feature>
<sequence length="290" mass="32396">MEIRFFPVSCTESAGRSGYPAQAGRSSTFSWKKGGTDQETQQNDRKGLSFGGSLKSEPSRQADPSRPDHDTCEQAISAMVSRSYNGMKEALQLLGLPDYPLSFVPGRELKLCGHHLREEINEMIHHWMTDEKDDFYSALTKIRGIVAKPILTEEELDLLDSKEEWQKTLGPHGDVMFTRRQDGPKPPVEDDDDDDEVIDVNPDGTRMRSAEAPGVAARNGTGHEAPSEDYYTLLGVSPTSSLQEIRTRFRALVLTAHPEKGGDPETFHKLNKAYSVLSDPAKRKEYDAER</sequence>
<dbReference type="PRINTS" id="PR00625">
    <property type="entry name" value="JDOMAIN"/>
</dbReference>
<dbReference type="Proteomes" id="UP000601435">
    <property type="component" value="Unassembled WGS sequence"/>
</dbReference>
<dbReference type="InterPro" id="IPR050817">
    <property type="entry name" value="DjlA_DnaK_co-chaperone"/>
</dbReference>
<dbReference type="CDD" id="cd06257">
    <property type="entry name" value="DnaJ"/>
    <property type="match status" value="1"/>
</dbReference>
<evidence type="ECO:0000313" key="4">
    <source>
        <dbReference type="Proteomes" id="UP000601435"/>
    </source>
</evidence>
<dbReference type="OrthoDB" id="442087at2759"/>
<dbReference type="Gene3D" id="1.10.287.110">
    <property type="entry name" value="DnaJ domain"/>
    <property type="match status" value="1"/>
</dbReference>
<reference evidence="3" key="1">
    <citation type="submission" date="2021-02" db="EMBL/GenBank/DDBJ databases">
        <authorList>
            <person name="Dougan E. K."/>
            <person name="Rhodes N."/>
            <person name="Thang M."/>
            <person name="Chan C."/>
        </authorList>
    </citation>
    <scope>NUCLEOTIDE SEQUENCE</scope>
</reference>
<dbReference type="SUPFAM" id="SSF46565">
    <property type="entry name" value="Chaperone J-domain"/>
    <property type="match status" value="1"/>
</dbReference>
<dbReference type="PROSITE" id="PS00636">
    <property type="entry name" value="DNAJ_1"/>
    <property type="match status" value="1"/>
</dbReference>
<dbReference type="SMART" id="SM00271">
    <property type="entry name" value="DnaJ"/>
    <property type="match status" value="1"/>
</dbReference>
<accession>A0A812YEG6</accession>
<dbReference type="PANTHER" id="PTHR24074">
    <property type="entry name" value="CO-CHAPERONE PROTEIN DJLA"/>
    <property type="match status" value="1"/>
</dbReference>
<dbReference type="Pfam" id="PF00226">
    <property type="entry name" value="DnaJ"/>
    <property type="match status" value="1"/>
</dbReference>
<evidence type="ECO:0000256" key="1">
    <source>
        <dbReference type="SAM" id="MobiDB-lite"/>
    </source>
</evidence>
<dbReference type="EMBL" id="CAJNJA010041809">
    <property type="protein sequence ID" value="CAE7778164.1"/>
    <property type="molecule type" value="Genomic_DNA"/>
</dbReference>
<dbReference type="PROSITE" id="PS50076">
    <property type="entry name" value="DNAJ_2"/>
    <property type="match status" value="1"/>
</dbReference>
<keyword evidence="4" id="KW-1185">Reference proteome</keyword>
<organism evidence="3 4">
    <name type="scientific">Symbiodinium necroappetens</name>
    <dbReference type="NCBI Taxonomy" id="1628268"/>
    <lineage>
        <taxon>Eukaryota</taxon>
        <taxon>Sar</taxon>
        <taxon>Alveolata</taxon>
        <taxon>Dinophyceae</taxon>
        <taxon>Suessiales</taxon>
        <taxon>Symbiodiniaceae</taxon>
        <taxon>Symbiodinium</taxon>
    </lineage>
</organism>